<sequence>MRFGYLTECRGRRVCPCRAPGPAPAVVRRPRDAATTTAKAETTTNQQRKPATVHSTIGSNTQPVTAGNHRLDTSRKLRRACAQYHAVQRWYFGRTVRSPDTHSPSHVSTECCTEMVESVTKTN</sequence>
<feature type="region of interest" description="Disordered" evidence="1">
    <location>
        <begin position="20"/>
        <end position="71"/>
    </location>
</feature>
<protein>
    <submittedName>
        <fullName evidence="2">Uncharacterized protein</fullName>
    </submittedName>
</protein>
<evidence type="ECO:0000313" key="3">
    <source>
        <dbReference type="Proteomes" id="UP001209878"/>
    </source>
</evidence>
<organism evidence="2 3">
    <name type="scientific">Ridgeia piscesae</name>
    <name type="common">Tubeworm</name>
    <dbReference type="NCBI Taxonomy" id="27915"/>
    <lineage>
        <taxon>Eukaryota</taxon>
        <taxon>Metazoa</taxon>
        <taxon>Spiralia</taxon>
        <taxon>Lophotrochozoa</taxon>
        <taxon>Annelida</taxon>
        <taxon>Polychaeta</taxon>
        <taxon>Sedentaria</taxon>
        <taxon>Canalipalpata</taxon>
        <taxon>Sabellida</taxon>
        <taxon>Siboglinidae</taxon>
        <taxon>Ridgeia</taxon>
    </lineage>
</organism>
<name>A0AAD9UD77_RIDPI</name>
<dbReference type="AlphaFoldDB" id="A0AAD9UD77"/>
<accession>A0AAD9UD77</accession>
<evidence type="ECO:0000256" key="1">
    <source>
        <dbReference type="SAM" id="MobiDB-lite"/>
    </source>
</evidence>
<feature type="compositionally biased region" description="Polar residues" evidence="1">
    <location>
        <begin position="45"/>
        <end position="65"/>
    </location>
</feature>
<gene>
    <name evidence="2" type="ORF">NP493_244g00013</name>
</gene>
<evidence type="ECO:0000313" key="2">
    <source>
        <dbReference type="EMBL" id="KAK2185162.1"/>
    </source>
</evidence>
<comment type="caution">
    <text evidence="2">The sequence shown here is derived from an EMBL/GenBank/DDBJ whole genome shotgun (WGS) entry which is preliminary data.</text>
</comment>
<keyword evidence="3" id="KW-1185">Reference proteome</keyword>
<reference evidence="2" key="1">
    <citation type="journal article" date="2023" name="Mol. Biol. Evol.">
        <title>Third-Generation Sequencing Reveals the Adaptive Role of the Epigenome in Three Deep-Sea Polychaetes.</title>
        <authorList>
            <person name="Perez M."/>
            <person name="Aroh O."/>
            <person name="Sun Y."/>
            <person name="Lan Y."/>
            <person name="Juniper S.K."/>
            <person name="Young C.R."/>
            <person name="Angers B."/>
            <person name="Qian P.Y."/>
        </authorList>
    </citation>
    <scope>NUCLEOTIDE SEQUENCE</scope>
    <source>
        <strain evidence="2">R07B-5</strain>
    </source>
</reference>
<proteinExistence type="predicted"/>
<dbReference type="Proteomes" id="UP001209878">
    <property type="component" value="Unassembled WGS sequence"/>
</dbReference>
<dbReference type="EMBL" id="JAODUO010000243">
    <property type="protein sequence ID" value="KAK2185162.1"/>
    <property type="molecule type" value="Genomic_DNA"/>
</dbReference>
<feature type="compositionally biased region" description="Low complexity" evidence="1">
    <location>
        <begin position="20"/>
        <end position="44"/>
    </location>
</feature>